<evidence type="ECO:0000256" key="1">
    <source>
        <dbReference type="ARBA" id="ARBA00005600"/>
    </source>
</evidence>
<evidence type="ECO:0000256" key="5">
    <source>
        <dbReference type="RuleBase" id="RU000651"/>
    </source>
</evidence>
<dbReference type="OrthoDB" id="8573660at2759"/>
<protein>
    <recommendedName>
        <fullName evidence="6">Ig-like domain-containing protein</fullName>
    </recommendedName>
</protein>
<dbReference type="Pfam" id="PF00074">
    <property type="entry name" value="RnaseA"/>
    <property type="match status" value="1"/>
</dbReference>
<keyword evidence="4 5" id="KW-0378">Hydrolase</keyword>
<dbReference type="PROSITE" id="PS50835">
    <property type="entry name" value="IG_LIKE"/>
    <property type="match status" value="1"/>
</dbReference>
<dbReference type="InterPro" id="IPR007110">
    <property type="entry name" value="Ig-like_dom"/>
</dbReference>
<dbReference type="CDD" id="cd00099">
    <property type="entry name" value="IgV"/>
    <property type="match status" value="1"/>
</dbReference>
<dbReference type="Proteomes" id="UP000518266">
    <property type="component" value="Unassembled WGS sequence"/>
</dbReference>
<dbReference type="InterPro" id="IPR003599">
    <property type="entry name" value="Ig_sub"/>
</dbReference>
<evidence type="ECO:0000313" key="9">
    <source>
        <dbReference type="Proteomes" id="UP000518266"/>
    </source>
</evidence>
<evidence type="ECO:0000313" key="8">
    <source>
        <dbReference type="EMBL" id="KAF3838711.1"/>
    </source>
</evidence>
<evidence type="ECO:0000256" key="4">
    <source>
        <dbReference type="ARBA" id="ARBA00022801"/>
    </source>
</evidence>
<keyword evidence="2 5" id="KW-0540">Nuclease</keyword>
<keyword evidence="9" id="KW-1185">Reference proteome</keyword>
<name>A0A7J5XQ59_DISMA</name>
<reference evidence="7 9" key="1">
    <citation type="submission" date="2020-03" db="EMBL/GenBank/DDBJ databases">
        <title>Dissostichus mawsoni Genome sequencing and assembly.</title>
        <authorList>
            <person name="Park H."/>
        </authorList>
    </citation>
    <scope>NUCLEOTIDE SEQUENCE [LARGE SCALE GENOMIC DNA]</scope>
    <source>
        <strain evidence="7">DM0001</strain>
        <tissue evidence="7">Muscle</tissue>
    </source>
</reference>
<proteinExistence type="inferred from homology"/>
<dbReference type="SMART" id="SM00092">
    <property type="entry name" value="RNAse_Pc"/>
    <property type="match status" value="1"/>
</dbReference>
<keyword evidence="3 5" id="KW-0255">Endonuclease</keyword>
<dbReference type="GO" id="GO:0004540">
    <property type="term" value="F:RNA nuclease activity"/>
    <property type="evidence" value="ECO:0007669"/>
    <property type="project" value="TreeGrafter"/>
</dbReference>
<dbReference type="SUPFAM" id="SSF48726">
    <property type="entry name" value="Immunoglobulin"/>
    <property type="match status" value="1"/>
</dbReference>
<dbReference type="PROSITE" id="PS00127">
    <property type="entry name" value="RNASE_PANCREATIC"/>
    <property type="match status" value="1"/>
</dbReference>
<dbReference type="GO" id="GO:0016787">
    <property type="term" value="F:hydrolase activity"/>
    <property type="evidence" value="ECO:0007669"/>
    <property type="project" value="UniProtKB-KW"/>
</dbReference>
<dbReference type="GO" id="GO:0050830">
    <property type="term" value="P:defense response to Gram-positive bacterium"/>
    <property type="evidence" value="ECO:0007669"/>
    <property type="project" value="TreeGrafter"/>
</dbReference>
<dbReference type="InterPro" id="IPR013783">
    <property type="entry name" value="Ig-like_fold"/>
</dbReference>
<dbReference type="EMBL" id="JAAKFY010000022">
    <property type="protein sequence ID" value="KAF3838709.1"/>
    <property type="molecule type" value="Genomic_DNA"/>
</dbReference>
<dbReference type="Gene3D" id="2.60.40.10">
    <property type="entry name" value="Immunoglobulins"/>
    <property type="match status" value="1"/>
</dbReference>
<dbReference type="AlphaFoldDB" id="A0A7J5XQ59"/>
<sequence length="286" mass="32083">MIKTTFLLFPLSCSLGNTLRVTNVTVVQWPTLSNPVHPGVSATLQCSVLSDSEDKKCPGEHSVHWFGVRSDKSYPNIIYTDGNEQNECKKTSDTKKSCVYHLSKNFSSSDAGIYYCAVATCGEILFGDGTKLNIEGRHQARYRAQHVTGDKGIMRISFACLLLLSATVSSENDRYKKFKNQHINKEMIATQCNEVINNREINEHDKKCKQKNTFIREDANEVKGLCENLKTGDSIKSLQKFSIIVCELEEDSPIHPNCNYQSKEEVKSIEIACEGGFPVHYVKDIA</sequence>
<organism evidence="7 9">
    <name type="scientific">Dissostichus mawsoni</name>
    <name type="common">Antarctic cod</name>
    <dbReference type="NCBI Taxonomy" id="36200"/>
    <lineage>
        <taxon>Eukaryota</taxon>
        <taxon>Metazoa</taxon>
        <taxon>Chordata</taxon>
        <taxon>Craniata</taxon>
        <taxon>Vertebrata</taxon>
        <taxon>Euteleostomi</taxon>
        <taxon>Actinopterygii</taxon>
        <taxon>Neopterygii</taxon>
        <taxon>Teleostei</taxon>
        <taxon>Neoteleostei</taxon>
        <taxon>Acanthomorphata</taxon>
        <taxon>Eupercaria</taxon>
        <taxon>Perciformes</taxon>
        <taxon>Notothenioidei</taxon>
        <taxon>Nototheniidae</taxon>
        <taxon>Dissostichus</taxon>
    </lineage>
</organism>
<dbReference type="InterPro" id="IPR001427">
    <property type="entry name" value="RNaseA"/>
</dbReference>
<dbReference type="InterPro" id="IPR036179">
    <property type="entry name" value="Ig-like_dom_sf"/>
</dbReference>
<keyword evidence="5" id="KW-0732">Signal</keyword>
<feature type="domain" description="Ig-like" evidence="6">
    <location>
        <begin position="22"/>
        <end position="118"/>
    </location>
</feature>
<dbReference type="InterPro" id="IPR036816">
    <property type="entry name" value="RNaseA-like_dom_sf"/>
</dbReference>
<feature type="signal peptide" evidence="5">
    <location>
        <begin position="1"/>
        <end position="16"/>
    </location>
</feature>
<gene>
    <name evidence="7" type="ORF">F7725_010477</name>
    <name evidence="8" type="ORF">F7725_010479</name>
</gene>
<evidence type="ECO:0000313" key="7">
    <source>
        <dbReference type="EMBL" id="KAF3838709.1"/>
    </source>
</evidence>
<dbReference type="EMBL" id="JAAKFY010000022">
    <property type="protein sequence ID" value="KAF3838711.1"/>
    <property type="molecule type" value="Genomic_DNA"/>
</dbReference>
<evidence type="ECO:0000256" key="3">
    <source>
        <dbReference type="ARBA" id="ARBA00022759"/>
    </source>
</evidence>
<dbReference type="InterPro" id="IPR023412">
    <property type="entry name" value="RNaseA_domain"/>
</dbReference>
<dbReference type="SMART" id="SM00409">
    <property type="entry name" value="IG"/>
    <property type="match status" value="1"/>
</dbReference>
<dbReference type="InterPro" id="IPR023411">
    <property type="entry name" value="RNaseA_AS"/>
</dbReference>
<dbReference type="GO" id="GO:0004519">
    <property type="term" value="F:endonuclease activity"/>
    <property type="evidence" value="ECO:0007669"/>
    <property type="project" value="UniProtKB-KW"/>
</dbReference>
<comment type="similarity">
    <text evidence="1 5">Belongs to the pancreatic ribonuclease family.</text>
</comment>
<evidence type="ECO:0000256" key="2">
    <source>
        <dbReference type="ARBA" id="ARBA00022722"/>
    </source>
</evidence>
<dbReference type="Gene3D" id="3.10.130.10">
    <property type="entry name" value="Ribonuclease A-like domain"/>
    <property type="match status" value="1"/>
</dbReference>
<dbReference type="SUPFAM" id="SSF54076">
    <property type="entry name" value="RNase A-like"/>
    <property type="match status" value="1"/>
</dbReference>
<feature type="chain" id="PRO_5036509392" description="Ig-like domain-containing protein" evidence="5">
    <location>
        <begin position="17"/>
        <end position="286"/>
    </location>
</feature>
<dbReference type="GO" id="GO:0003676">
    <property type="term" value="F:nucleic acid binding"/>
    <property type="evidence" value="ECO:0007669"/>
    <property type="project" value="InterPro"/>
</dbReference>
<comment type="caution">
    <text evidence="7">The sequence shown here is derived from an EMBL/GenBank/DDBJ whole genome shotgun (WGS) entry which is preliminary data.</text>
</comment>
<evidence type="ECO:0000259" key="6">
    <source>
        <dbReference type="PROSITE" id="PS50835"/>
    </source>
</evidence>
<dbReference type="CDD" id="cd06265">
    <property type="entry name" value="RNase_A_canonical"/>
    <property type="match status" value="1"/>
</dbReference>
<accession>A0A7J5XQ59</accession>
<dbReference type="PANTHER" id="PTHR11437">
    <property type="entry name" value="RIBONUCLEASE"/>
    <property type="match status" value="1"/>
</dbReference>